<dbReference type="Proteomes" id="UP001151699">
    <property type="component" value="Chromosome X"/>
</dbReference>
<proteinExistence type="predicted"/>
<accession>A0A9Q0S0L0</accession>
<dbReference type="GO" id="GO:0005975">
    <property type="term" value="P:carbohydrate metabolic process"/>
    <property type="evidence" value="ECO:0007669"/>
    <property type="project" value="InterPro"/>
</dbReference>
<dbReference type="SMART" id="SM00494">
    <property type="entry name" value="ChtBD2"/>
    <property type="match status" value="1"/>
</dbReference>
<dbReference type="Gene3D" id="3.20.20.370">
    <property type="entry name" value="Glycoside hydrolase/deacetylase"/>
    <property type="match status" value="1"/>
</dbReference>
<name>A0A9Q0S0L0_9DIPT</name>
<dbReference type="InterPro" id="IPR036508">
    <property type="entry name" value="Chitin-bd_dom_sf"/>
</dbReference>
<dbReference type="GO" id="GO:0005576">
    <property type="term" value="C:extracellular region"/>
    <property type="evidence" value="ECO:0007669"/>
    <property type="project" value="InterPro"/>
</dbReference>
<dbReference type="GO" id="GO:0016787">
    <property type="term" value="F:hydrolase activity"/>
    <property type="evidence" value="ECO:0007669"/>
    <property type="project" value="UniProtKB-ARBA"/>
</dbReference>
<protein>
    <submittedName>
        <fullName evidence="3">Chitin deacetylase 1</fullName>
    </submittedName>
</protein>
<dbReference type="SUPFAM" id="SSF57625">
    <property type="entry name" value="Invertebrate chitin-binding proteins"/>
    <property type="match status" value="1"/>
</dbReference>
<dbReference type="Pfam" id="PF01607">
    <property type="entry name" value="CBM_14"/>
    <property type="match status" value="1"/>
</dbReference>
<reference evidence="3" key="1">
    <citation type="submission" date="2022-07" db="EMBL/GenBank/DDBJ databases">
        <authorList>
            <person name="Trinca V."/>
            <person name="Uliana J.V.C."/>
            <person name="Torres T.T."/>
            <person name="Ward R.J."/>
            <person name="Monesi N."/>
        </authorList>
    </citation>
    <scope>NUCLEOTIDE SEQUENCE</scope>
    <source>
        <strain evidence="3">HSMRA1968</strain>
        <tissue evidence="3">Whole embryos</tissue>
    </source>
</reference>
<evidence type="ECO:0000313" key="3">
    <source>
        <dbReference type="EMBL" id="KAJ6639073.1"/>
    </source>
</evidence>
<dbReference type="PANTHER" id="PTHR45985:SF3">
    <property type="entry name" value="CHITIN DEACETYLASE-LIKE 4"/>
    <property type="match status" value="1"/>
</dbReference>
<evidence type="ECO:0000256" key="1">
    <source>
        <dbReference type="SAM" id="MobiDB-lite"/>
    </source>
</evidence>
<dbReference type="InterPro" id="IPR002557">
    <property type="entry name" value="Chitin-bd_dom"/>
</dbReference>
<sequence length="472" mass="54150">TDVKADATNSSVELPKRRLIRQKTAPPPEKREEFTCPTGYGNGNFADPVTCRRFYQCVDGFPYQNRCPSGLYFDDVAKFCTFKDEAKCGPISSTPAPITETPIDLAKKCDTSECQLPYCYCSKDGTNIPGGLEPEDTPQIILLTFDGAVNLNNYEHYKKVFNGKRQNPNGCNIKGTFFISHEYSNYHQIQNLAYEQHEMATETISMQQGLQDKGYEEWVIEMIGMREILRQFSNVTANDVVGMRAPYLKPGRNTQYKVIEDFGYIYDSSVTVEPQALPVWPYTLDYKIPHECKSGTCPTKTFPGVWEVPLNAHYIESYEGGHCPYLDQCVLHNHDADDVFSWLQEDFARHYEQNKAPYMMAFKSNWFQIKELENGLGKFLDWATSLPDVWMITTTQALTWITDPKPLKVINSKYDPWDCEKKQTNVQKPCNISNKCALPFKTQTSNITDTRYMETCKDCPNQYPWLGFLFTV</sequence>
<organism evidence="3 4">
    <name type="scientific">Pseudolycoriella hygida</name>
    <dbReference type="NCBI Taxonomy" id="35572"/>
    <lineage>
        <taxon>Eukaryota</taxon>
        <taxon>Metazoa</taxon>
        <taxon>Ecdysozoa</taxon>
        <taxon>Arthropoda</taxon>
        <taxon>Hexapoda</taxon>
        <taxon>Insecta</taxon>
        <taxon>Pterygota</taxon>
        <taxon>Neoptera</taxon>
        <taxon>Endopterygota</taxon>
        <taxon>Diptera</taxon>
        <taxon>Nematocera</taxon>
        <taxon>Sciaroidea</taxon>
        <taxon>Sciaridae</taxon>
        <taxon>Pseudolycoriella</taxon>
    </lineage>
</organism>
<feature type="region of interest" description="Disordered" evidence="1">
    <location>
        <begin position="1"/>
        <end position="33"/>
    </location>
</feature>
<evidence type="ECO:0000259" key="2">
    <source>
        <dbReference type="PROSITE" id="PS50940"/>
    </source>
</evidence>
<comment type="caution">
    <text evidence="3">The sequence shown here is derived from an EMBL/GenBank/DDBJ whole genome shotgun (WGS) entry which is preliminary data.</text>
</comment>
<feature type="domain" description="Chitin-binding type-2" evidence="2">
    <location>
        <begin position="33"/>
        <end position="90"/>
    </location>
</feature>
<dbReference type="OrthoDB" id="504708at2759"/>
<dbReference type="GO" id="GO:0008061">
    <property type="term" value="F:chitin binding"/>
    <property type="evidence" value="ECO:0007669"/>
    <property type="project" value="InterPro"/>
</dbReference>
<dbReference type="AlphaFoldDB" id="A0A9Q0S0L0"/>
<gene>
    <name evidence="3" type="primary">CDA1_2</name>
    <name evidence="3" type="ORF">Bhyg_11812</name>
</gene>
<dbReference type="PROSITE" id="PS50940">
    <property type="entry name" value="CHIT_BIND_II"/>
    <property type="match status" value="1"/>
</dbReference>
<evidence type="ECO:0000313" key="4">
    <source>
        <dbReference type="Proteomes" id="UP001151699"/>
    </source>
</evidence>
<dbReference type="PANTHER" id="PTHR45985">
    <property type="match status" value="1"/>
</dbReference>
<feature type="non-terminal residue" evidence="3">
    <location>
        <position position="1"/>
    </location>
</feature>
<dbReference type="InterPro" id="IPR052740">
    <property type="entry name" value="CE4"/>
</dbReference>
<dbReference type="SUPFAM" id="SSF88713">
    <property type="entry name" value="Glycoside hydrolase/deacetylase"/>
    <property type="match status" value="1"/>
</dbReference>
<dbReference type="InterPro" id="IPR011330">
    <property type="entry name" value="Glyco_hydro/deAcase_b/a-brl"/>
</dbReference>
<dbReference type="CDD" id="cd10974">
    <property type="entry name" value="CE4_CDA_like_1"/>
    <property type="match status" value="1"/>
</dbReference>
<dbReference type="EMBL" id="WJQU01000003">
    <property type="protein sequence ID" value="KAJ6639073.1"/>
    <property type="molecule type" value="Genomic_DNA"/>
</dbReference>
<dbReference type="Gene3D" id="2.170.140.10">
    <property type="entry name" value="Chitin binding domain"/>
    <property type="match status" value="1"/>
</dbReference>
<keyword evidence="4" id="KW-1185">Reference proteome</keyword>